<dbReference type="STRING" id="1305764.R9NWT9"/>
<evidence type="ECO:0000256" key="5">
    <source>
        <dbReference type="ARBA" id="ARBA00022801"/>
    </source>
</evidence>
<gene>
    <name evidence="13" type="ORF">PHSY_000654</name>
</gene>
<protein>
    <recommendedName>
        <fullName evidence="3">histone deacetylase</fullName>
        <ecNumber evidence="3">3.5.1.98</ecNumber>
    </recommendedName>
</protein>
<keyword evidence="9" id="KW-0539">Nucleus</keyword>
<keyword evidence="5" id="KW-0378">Hydrolase</keyword>
<evidence type="ECO:0000256" key="6">
    <source>
        <dbReference type="ARBA" id="ARBA00022853"/>
    </source>
</evidence>
<evidence type="ECO:0000256" key="1">
    <source>
        <dbReference type="ARBA" id="ARBA00004123"/>
    </source>
</evidence>
<evidence type="ECO:0000256" key="8">
    <source>
        <dbReference type="ARBA" id="ARBA00023163"/>
    </source>
</evidence>
<evidence type="ECO:0000256" key="7">
    <source>
        <dbReference type="ARBA" id="ARBA00023015"/>
    </source>
</evidence>
<dbReference type="Gene3D" id="3.40.800.20">
    <property type="entry name" value="Histone deacetylase domain"/>
    <property type="match status" value="1"/>
</dbReference>
<dbReference type="PRINTS" id="PR01270">
    <property type="entry name" value="HDASUPER"/>
</dbReference>
<dbReference type="EMBL" id="DF238772">
    <property type="protein sequence ID" value="GAC93093.1"/>
    <property type="molecule type" value="Genomic_DNA"/>
</dbReference>
<dbReference type="AlphaFoldDB" id="R9NWT9"/>
<dbReference type="Pfam" id="PF00850">
    <property type="entry name" value="Hist_deacetyl"/>
    <property type="match status" value="1"/>
</dbReference>
<evidence type="ECO:0000256" key="9">
    <source>
        <dbReference type="ARBA" id="ARBA00023242"/>
    </source>
</evidence>
<dbReference type="RefSeq" id="XP_012186680.1">
    <property type="nucleotide sequence ID" value="XM_012331290.1"/>
</dbReference>
<dbReference type="eggNOG" id="KOG1343">
    <property type="taxonomic scope" value="Eukaryota"/>
</dbReference>
<feature type="domain" description="Histone deacetylase" evidence="11">
    <location>
        <begin position="110"/>
        <end position="411"/>
    </location>
</feature>
<keyword evidence="6" id="KW-0156">Chromatin regulator</keyword>
<dbReference type="InterPro" id="IPR000286">
    <property type="entry name" value="HDACs"/>
</dbReference>
<dbReference type="EC" id="3.5.1.98" evidence="3"/>
<evidence type="ECO:0000259" key="12">
    <source>
        <dbReference type="Pfam" id="PF09757"/>
    </source>
</evidence>
<evidence type="ECO:0000256" key="2">
    <source>
        <dbReference type="ARBA" id="ARBA00007738"/>
    </source>
</evidence>
<dbReference type="InterPro" id="IPR023801">
    <property type="entry name" value="His_deacetylse_dom"/>
</dbReference>
<name>R9NWT9_PSEHS</name>
<evidence type="ECO:0000313" key="13">
    <source>
        <dbReference type="EMBL" id="GAC93093.1"/>
    </source>
</evidence>
<keyword evidence="4" id="KW-0678">Repressor</keyword>
<dbReference type="HOGENOM" id="CLU_007727_4_0_1"/>
<feature type="compositionally biased region" description="Polar residues" evidence="10">
    <location>
        <begin position="1"/>
        <end position="10"/>
    </location>
</feature>
<dbReference type="GeneID" id="24105959"/>
<evidence type="ECO:0000259" key="11">
    <source>
        <dbReference type="Pfam" id="PF00850"/>
    </source>
</evidence>
<dbReference type="PANTHER" id="PTHR10625">
    <property type="entry name" value="HISTONE DEACETYLASE HDAC1-RELATED"/>
    <property type="match status" value="1"/>
</dbReference>
<comment type="similarity">
    <text evidence="2">Belongs to the histone deacetylase family. HD type 2 subfamily.</text>
</comment>
<sequence length="733" mass="80627">MSAPSVSPVTGRSDEPIIVDDDDDAPVVLPSASHALAPSPSLSLREVTPAMSVATASTSSGIHRLNGLDSRDVGDQNGTSDSALSLDRYRTGYVYSSEMMLHVNPIDPDHPERPLRVFKIFLKLKEKNVLSHMKRIPIREVTEDEVKLVHDRGIWEGVQRLDAYHPDVLKEQVLMLETTSSLYINEHTPYVARLSCGGAIELVDAVASGRIQNGFAIVRPPGHHAEPHKSMGFCFFNNVAVATREVTRRHDHINKVLILDWDVHHGNGTQRAFEDDPNVLYISLHRYDEDGSFYPGSTYGNFDSTGTGAGEGKSVNVPWPVQGMGDADYMYAFHHLVMPIAHEFEPDLVIISAGFDAADGDPIGLNRVSPGGFAQMTLELTSLCKGKVAVVLEGGYNPDAVANSAAAVTDVLLGMPAAEPRDTIASTIAAHTVNRVRRHHRKWWKSLRVPQIEADDVGAQLAPRAVDVAHLLAAYRTHEIAAAYDLLEVPLHSTPHKQFQGHVLCSEEIFTKFSTIVFFVHDMGNWRSERSTSSNDEQQAALQLLDASRSIIDYARERGYGLVDVNIMREFATERPRPPIGIKQTSRANESAQLEAAKAAAFIWDNIVTLAGKHVVMVGLGSGCSALTAVMDERAAESHVKAIVNVVGYNDMPSVSLQSTADRKKWYYKKSMVLAPADHRHLIERGDAAPLKRFGKITPIHDTEAINIFSERIDDIKSFIDKKLAPLRRPTVA</sequence>
<keyword evidence="8" id="KW-0804">Transcription</keyword>
<keyword evidence="7" id="KW-0805">Transcription regulation</keyword>
<evidence type="ECO:0000256" key="3">
    <source>
        <dbReference type="ARBA" id="ARBA00012111"/>
    </source>
</evidence>
<accession>R9NWT9</accession>
<feature type="region of interest" description="Disordered" evidence="10">
    <location>
        <begin position="55"/>
        <end position="81"/>
    </location>
</feature>
<dbReference type="PANTHER" id="PTHR10625:SF5">
    <property type="entry name" value="HISTONE DEACETYLASE"/>
    <property type="match status" value="1"/>
</dbReference>
<evidence type="ECO:0000256" key="10">
    <source>
        <dbReference type="SAM" id="MobiDB-lite"/>
    </source>
</evidence>
<dbReference type="InterPro" id="IPR023696">
    <property type="entry name" value="Ureohydrolase_dom_sf"/>
</dbReference>
<organism evidence="13 14">
    <name type="scientific">Pseudozyma hubeiensis (strain SY62)</name>
    <name type="common">Yeast</name>
    <dbReference type="NCBI Taxonomy" id="1305764"/>
    <lineage>
        <taxon>Eukaryota</taxon>
        <taxon>Fungi</taxon>
        <taxon>Dikarya</taxon>
        <taxon>Basidiomycota</taxon>
        <taxon>Ustilaginomycotina</taxon>
        <taxon>Ustilaginomycetes</taxon>
        <taxon>Ustilaginales</taxon>
        <taxon>Ustilaginaceae</taxon>
        <taxon>Pseudozyma</taxon>
    </lineage>
</organism>
<dbReference type="GO" id="GO:0040029">
    <property type="term" value="P:epigenetic regulation of gene expression"/>
    <property type="evidence" value="ECO:0007669"/>
    <property type="project" value="TreeGrafter"/>
</dbReference>
<evidence type="ECO:0000313" key="14">
    <source>
        <dbReference type="Proteomes" id="UP000014071"/>
    </source>
</evidence>
<feature type="domain" description="Arb2-like" evidence="12">
    <location>
        <begin position="474"/>
        <end position="724"/>
    </location>
</feature>
<dbReference type="GO" id="GO:0000118">
    <property type="term" value="C:histone deacetylase complex"/>
    <property type="evidence" value="ECO:0007669"/>
    <property type="project" value="TreeGrafter"/>
</dbReference>
<dbReference type="Pfam" id="PF09757">
    <property type="entry name" value="Arb2-like"/>
    <property type="match status" value="1"/>
</dbReference>
<dbReference type="SUPFAM" id="SSF52768">
    <property type="entry name" value="Arginase/deacetylase"/>
    <property type="match status" value="1"/>
</dbReference>
<feature type="region of interest" description="Disordered" evidence="10">
    <location>
        <begin position="1"/>
        <end position="26"/>
    </location>
</feature>
<dbReference type="InterPro" id="IPR037138">
    <property type="entry name" value="His_deacetylse_dom_sf"/>
</dbReference>
<reference evidence="14" key="1">
    <citation type="journal article" date="2013" name="Genome Announc.">
        <title>Draft genome sequence of the basidiomycetous yeast-like fungus Pseudozyma hubeiensis SY62, which produces an abundant amount of the biosurfactant mannosylerythritol lipids.</title>
        <authorList>
            <person name="Konishi M."/>
            <person name="Hatada Y."/>
            <person name="Horiuchi J."/>
        </authorList>
    </citation>
    <scope>NUCLEOTIDE SEQUENCE [LARGE SCALE GENOMIC DNA]</scope>
    <source>
        <strain evidence="14">SY62</strain>
    </source>
</reference>
<dbReference type="GO" id="GO:0141221">
    <property type="term" value="F:histone deacetylase activity, hydrolytic mechanism"/>
    <property type="evidence" value="ECO:0007669"/>
    <property type="project" value="UniProtKB-EC"/>
</dbReference>
<comment type="subcellular location">
    <subcellularLocation>
        <location evidence="1">Nucleus</location>
    </subcellularLocation>
</comment>
<dbReference type="OrthoDB" id="424012at2759"/>
<dbReference type="InterPro" id="IPR019154">
    <property type="entry name" value="Arb2-like_domain"/>
</dbReference>
<proteinExistence type="inferred from homology"/>
<evidence type="ECO:0000256" key="4">
    <source>
        <dbReference type="ARBA" id="ARBA00022491"/>
    </source>
</evidence>
<dbReference type="Proteomes" id="UP000014071">
    <property type="component" value="Unassembled WGS sequence"/>
</dbReference>
<keyword evidence="14" id="KW-1185">Reference proteome</keyword>